<dbReference type="PANTHER" id="PTHR21197">
    <property type="entry name" value="UDP-GALACTOPYRANOSE MUTASE"/>
    <property type="match status" value="1"/>
</dbReference>
<proteinExistence type="inferred from homology"/>
<evidence type="ECO:0000256" key="4">
    <source>
        <dbReference type="ARBA" id="ARBA00022827"/>
    </source>
</evidence>
<evidence type="ECO:0000256" key="5">
    <source>
        <dbReference type="ARBA" id="ARBA00023235"/>
    </source>
</evidence>
<dbReference type="AlphaFoldDB" id="A0AAW3N391"/>
<dbReference type="EMBL" id="LPBJ01000021">
    <property type="protein sequence ID" value="KVQ01755.1"/>
    <property type="molecule type" value="Genomic_DNA"/>
</dbReference>
<dbReference type="GO" id="GO:0050660">
    <property type="term" value="F:flavin adenine dinucleotide binding"/>
    <property type="evidence" value="ECO:0007669"/>
    <property type="project" value="TreeGrafter"/>
</dbReference>
<evidence type="ECO:0000256" key="2">
    <source>
        <dbReference type="ARBA" id="ARBA00009321"/>
    </source>
</evidence>
<accession>A0AAW3N391</accession>
<comment type="caution">
    <text evidence="7">The sequence shown here is derived from an EMBL/GenBank/DDBJ whole genome shotgun (WGS) entry which is preliminary data.</text>
</comment>
<reference evidence="7 9" key="1">
    <citation type="submission" date="2015-11" db="EMBL/GenBank/DDBJ databases">
        <title>Expanding the genomic diversity of Burkholderia species for the development of highly accurate diagnostics.</title>
        <authorList>
            <person name="Sahl J."/>
            <person name="Keim P."/>
            <person name="Wagner D."/>
        </authorList>
    </citation>
    <scope>NUCLEOTIDE SEQUENCE [LARGE SCALE GENOMIC DNA]</scope>
    <source>
        <strain evidence="7 9">MSMB1808WGS</strain>
    </source>
</reference>
<sequence>MQKIGIVGAGFSGAVIAYRLAAQGYSVDVFDSRSHVAGNCHSERDADTGVMVHVYGPHIFHTSNERVWNFVNEFDEFMPFVNRVKAIVKGRVYTLPISLLTINQFFGKTFSPAEAREFMESIGDKSIVEPRTFEEQALRFVGRELYEAFFYGYTKKQWGMEPSQLPASILKRLPVRFNYDDNYYNSKFQGMPKNGYTYIVEKLLDHRNIRVHLNARFDRQMAADYDHVFYSGPIDGWFGFAEGRLGYRTLDFVAERHDGDYQGNAVINYCDAEVPWTRISEHKHFAPWESHERTLIFKEHSRLCGEGDVPYYPIRLANEKTLLARYVELAKRQDKITFIGRLGTYRYLDMHVTIEEALQTADRFLAARSQGEAMPAFVVDPLQ</sequence>
<dbReference type="GO" id="GO:0005829">
    <property type="term" value="C:cytosol"/>
    <property type="evidence" value="ECO:0007669"/>
    <property type="project" value="TreeGrafter"/>
</dbReference>
<comment type="cofactor">
    <cofactor evidence="1">
        <name>FAD</name>
        <dbReference type="ChEBI" id="CHEBI:57692"/>
    </cofactor>
</comment>
<comment type="similarity">
    <text evidence="2">Belongs to the UDP-galactopyranose/dTDP-fucopyranose mutase family.</text>
</comment>
<dbReference type="SUPFAM" id="SSF51971">
    <property type="entry name" value="Nucleotide-binding domain"/>
    <property type="match status" value="1"/>
</dbReference>
<evidence type="ECO:0000313" key="8">
    <source>
        <dbReference type="EMBL" id="OJA48780.1"/>
    </source>
</evidence>
<dbReference type="PANTHER" id="PTHR21197:SF0">
    <property type="entry name" value="UDP-GALACTOPYRANOSE MUTASE"/>
    <property type="match status" value="1"/>
</dbReference>
<dbReference type="InterPro" id="IPR004379">
    <property type="entry name" value="UDP-GALP_mutase"/>
</dbReference>
<evidence type="ECO:0000313" key="7">
    <source>
        <dbReference type="EMBL" id="KVQ01755.1"/>
    </source>
</evidence>
<reference evidence="10" key="2">
    <citation type="submission" date="2016-08" db="EMBL/GenBank/DDBJ databases">
        <title>Population biology and virulence potential of Burkholderia ubonensis.</title>
        <authorList>
            <person name="Price E.P."/>
            <person name="Currie B.J."/>
            <person name="Wagner D.M."/>
        </authorList>
    </citation>
    <scope>NUCLEOTIDE SEQUENCE [LARGE SCALE GENOMIC DNA]</scope>
    <source>
        <strain evidence="10">MSMB0103</strain>
    </source>
</reference>
<organism evidence="7 9">
    <name type="scientific">Burkholderia ubonensis</name>
    <dbReference type="NCBI Taxonomy" id="101571"/>
    <lineage>
        <taxon>Bacteria</taxon>
        <taxon>Pseudomonadati</taxon>
        <taxon>Pseudomonadota</taxon>
        <taxon>Betaproteobacteria</taxon>
        <taxon>Burkholderiales</taxon>
        <taxon>Burkholderiaceae</taxon>
        <taxon>Burkholderia</taxon>
        <taxon>Burkholderia cepacia complex</taxon>
    </lineage>
</organism>
<dbReference type="EMBL" id="MEAU01000011">
    <property type="protein sequence ID" value="OJA48780.1"/>
    <property type="molecule type" value="Genomic_DNA"/>
</dbReference>
<evidence type="ECO:0000313" key="9">
    <source>
        <dbReference type="Proteomes" id="UP000056453"/>
    </source>
</evidence>
<keyword evidence="5" id="KW-0413">Isomerase</keyword>
<dbReference type="Gene3D" id="3.40.50.720">
    <property type="entry name" value="NAD(P)-binding Rossmann-like Domain"/>
    <property type="match status" value="3"/>
</dbReference>
<evidence type="ECO:0000256" key="3">
    <source>
        <dbReference type="ARBA" id="ARBA00022630"/>
    </source>
</evidence>
<keyword evidence="9" id="KW-1185">Reference proteome</keyword>
<dbReference type="InterPro" id="IPR015899">
    <property type="entry name" value="UDP-GalPyranose_mutase_C"/>
</dbReference>
<evidence type="ECO:0000259" key="6">
    <source>
        <dbReference type="Pfam" id="PF03275"/>
    </source>
</evidence>
<evidence type="ECO:0000256" key="1">
    <source>
        <dbReference type="ARBA" id="ARBA00001974"/>
    </source>
</evidence>
<dbReference type="SUPFAM" id="SSF54373">
    <property type="entry name" value="FAD-linked reductases, C-terminal domain"/>
    <property type="match status" value="1"/>
</dbReference>
<keyword evidence="4" id="KW-0274">FAD</keyword>
<dbReference type="Pfam" id="PF13450">
    <property type="entry name" value="NAD_binding_8"/>
    <property type="match status" value="1"/>
</dbReference>
<feature type="domain" description="UDP-galactopyranose mutase C-terminal" evidence="6">
    <location>
        <begin position="148"/>
        <end position="347"/>
    </location>
</feature>
<dbReference type="Proteomes" id="UP000056453">
    <property type="component" value="Unassembled WGS sequence"/>
</dbReference>
<reference evidence="8" key="3">
    <citation type="submission" date="2016-08" db="EMBL/GenBank/DDBJ databases">
        <authorList>
            <person name="Price E.P."/>
            <person name="Currie B.J."/>
            <person name="Wagner D.M."/>
        </authorList>
    </citation>
    <scope>NUCLEOTIDE SEQUENCE</scope>
    <source>
        <strain evidence="8">MSMB0103</strain>
    </source>
</reference>
<keyword evidence="3" id="KW-0285">Flavoprotein</keyword>
<dbReference type="Pfam" id="PF03275">
    <property type="entry name" value="GLF"/>
    <property type="match status" value="1"/>
</dbReference>
<protein>
    <submittedName>
        <fullName evidence="7">UDP-galactopyranose mutase</fullName>
    </submittedName>
</protein>
<name>A0AAW3N391_9BURK</name>
<dbReference type="GO" id="GO:0008767">
    <property type="term" value="F:UDP-galactopyranose mutase activity"/>
    <property type="evidence" value="ECO:0007669"/>
    <property type="project" value="InterPro"/>
</dbReference>
<dbReference type="Proteomes" id="UP000183667">
    <property type="component" value="Unassembled WGS sequence"/>
</dbReference>
<evidence type="ECO:0000313" key="10">
    <source>
        <dbReference type="Proteomes" id="UP000183667"/>
    </source>
</evidence>
<dbReference type="RefSeq" id="WP_059802457.1">
    <property type="nucleotide sequence ID" value="NZ_LOYM01000040.1"/>
</dbReference>
<gene>
    <name evidence="8" type="ORF">BGV66_09025</name>
    <name evidence="7" type="ORF">WJ96_32650</name>
</gene>
<dbReference type="NCBIfam" id="TIGR00031">
    <property type="entry name" value="UDP-GALP_mutase"/>
    <property type="match status" value="1"/>
</dbReference>